<protein>
    <submittedName>
        <fullName evidence="1">Uncharacterized protein</fullName>
    </submittedName>
</protein>
<accession>A0A6M3JJ32</accession>
<evidence type="ECO:0000313" key="2">
    <source>
        <dbReference type="EMBL" id="QJA86706.1"/>
    </source>
</evidence>
<gene>
    <name evidence="1" type="ORF">MM415A05631_0010</name>
    <name evidence="2" type="ORF">MM415B03132_0012</name>
</gene>
<sequence length="60" mass="6747">MDKIPEQYREKAEALIHKIGNLSDELWKFVSELGDNLEIECGDCIVIISKKKQKGGKPCG</sequence>
<dbReference type="AlphaFoldDB" id="A0A6M3JJ32"/>
<name>A0A6M3JJ32_9ZZZZ</name>
<organism evidence="1">
    <name type="scientific">viral metagenome</name>
    <dbReference type="NCBI Taxonomy" id="1070528"/>
    <lineage>
        <taxon>unclassified sequences</taxon>
        <taxon>metagenomes</taxon>
        <taxon>organismal metagenomes</taxon>
    </lineage>
</organism>
<dbReference type="EMBL" id="MT141654">
    <property type="protein sequence ID" value="QJA68847.1"/>
    <property type="molecule type" value="Genomic_DNA"/>
</dbReference>
<dbReference type="EMBL" id="MT142654">
    <property type="protein sequence ID" value="QJA86706.1"/>
    <property type="molecule type" value="Genomic_DNA"/>
</dbReference>
<proteinExistence type="predicted"/>
<evidence type="ECO:0000313" key="1">
    <source>
        <dbReference type="EMBL" id="QJA68847.1"/>
    </source>
</evidence>
<reference evidence="1" key="1">
    <citation type="submission" date="2020-03" db="EMBL/GenBank/DDBJ databases">
        <title>The deep terrestrial virosphere.</title>
        <authorList>
            <person name="Holmfeldt K."/>
            <person name="Nilsson E."/>
            <person name="Simone D."/>
            <person name="Lopez-Fernandez M."/>
            <person name="Wu X."/>
            <person name="de Brujin I."/>
            <person name="Lundin D."/>
            <person name="Andersson A."/>
            <person name="Bertilsson S."/>
            <person name="Dopson M."/>
        </authorList>
    </citation>
    <scope>NUCLEOTIDE SEQUENCE</scope>
    <source>
        <strain evidence="1">MM415A05631</strain>
        <strain evidence="2">MM415B03132</strain>
    </source>
</reference>